<evidence type="ECO:0000256" key="7">
    <source>
        <dbReference type="SAM" id="MobiDB-lite"/>
    </source>
</evidence>
<evidence type="ECO:0000256" key="3">
    <source>
        <dbReference type="ARBA" id="ARBA00022801"/>
    </source>
</evidence>
<dbReference type="InterPro" id="IPR014001">
    <property type="entry name" value="Helicase_ATP-bd"/>
</dbReference>
<feature type="region of interest" description="Disordered" evidence="7">
    <location>
        <begin position="387"/>
        <end position="461"/>
    </location>
</feature>
<dbReference type="PROSITE" id="PS51194">
    <property type="entry name" value="HELICASE_CTER"/>
    <property type="match status" value="1"/>
</dbReference>
<feature type="compositionally biased region" description="Basic and acidic residues" evidence="7">
    <location>
        <begin position="415"/>
        <end position="432"/>
    </location>
</feature>
<gene>
    <name evidence="10" type="ORF">Adt_44344</name>
</gene>
<dbReference type="InterPro" id="IPR027417">
    <property type="entry name" value="P-loop_NTPase"/>
</dbReference>
<feature type="region of interest" description="Disordered" evidence="7">
    <location>
        <begin position="102"/>
        <end position="135"/>
    </location>
</feature>
<dbReference type="PANTHER" id="PTHR45821">
    <property type="entry name" value="SNF2 DOMAIN-CONTAINING PROTEIN CLASSY 2-RELATED"/>
    <property type="match status" value="1"/>
</dbReference>
<feature type="compositionally biased region" description="Polar residues" evidence="7">
    <location>
        <begin position="449"/>
        <end position="459"/>
    </location>
</feature>
<proteinExistence type="predicted"/>
<dbReference type="InterPro" id="IPR000330">
    <property type="entry name" value="SNF2_N"/>
</dbReference>
<dbReference type="InterPro" id="IPR044567">
    <property type="entry name" value="CLSY/DRD1"/>
</dbReference>
<keyword evidence="5" id="KW-0067">ATP-binding</keyword>
<comment type="subcellular location">
    <subcellularLocation>
        <location evidence="1">Nucleus</location>
    </subcellularLocation>
</comment>
<feature type="domain" description="Helicase ATP-binding" evidence="8">
    <location>
        <begin position="936"/>
        <end position="1010"/>
    </location>
</feature>
<dbReference type="GO" id="GO:0005524">
    <property type="term" value="F:ATP binding"/>
    <property type="evidence" value="ECO:0007669"/>
    <property type="project" value="UniProtKB-KW"/>
</dbReference>
<dbReference type="Pfam" id="PF00271">
    <property type="entry name" value="Helicase_C"/>
    <property type="match status" value="1"/>
</dbReference>
<reference evidence="11" key="1">
    <citation type="submission" date="2024-07" db="EMBL/GenBank/DDBJ databases">
        <title>Two chromosome-level genome assemblies of Korean endemic species Abeliophyllum distichum and Forsythia ovata (Oleaceae).</title>
        <authorList>
            <person name="Jang H."/>
        </authorList>
    </citation>
    <scope>NUCLEOTIDE SEQUENCE [LARGE SCALE GENOMIC DNA]</scope>
</reference>
<dbReference type="PROSITE" id="PS51192">
    <property type="entry name" value="HELICASE_ATP_BIND_1"/>
    <property type="match status" value="1"/>
</dbReference>
<evidence type="ECO:0000313" key="10">
    <source>
        <dbReference type="EMBL" id="KAL2460924.1"/>
    </source>
</evidence>
<dbReference type="SMART" id="SM00487">
    <property type="entry name" value="DEXDc"/>
    <property type="match status" value="1"/>
</dbReference>
<feature type="domain" description="Helicase C-terminal" evidence="9">
    <location>
        <begin position="1158"/>
        <end position="1317"/>
    </location>
</feature>
<dbReference type="Gene3D" id="3.40.50.10810">
    <property type="entry name" value="Tandem AAA-ATPase domain"/>
    <property type="match status" value="1"/>
</dbReference>
<feature type="region of interest" description="Disordered" evidence="7">
    <location>
        <begin position="532"/>
        <end position="599"/>
    </location>
</feature>
<evidence type="ECO:0000256" key="6">
    <source>
        <dbReference type="ARBA" id="ARBA00023242"/>
    </source>
</evidence>
<dbReference type="GO" id="GO:0016787">
    <property type="term" value="F:hydrolase activity"/>
    <property type="evidence" value="ECO:0007669"/>
    <property type="project" value="UniProtKB-KW"/>
</dbReference>
<evidence type="ECO:0000256" key="1">
    <source>
        <dbReference type="ARBA" id="ARBA00004123"/>
    </source>
</evidence>
<dbReference type="Proteomes" id="UP001604336">
    <property type="component" value="Unassembled WGS sequence"/>
</dbReference>
<feature type="compositionally biased region" description="Low complexity" evidence="7">
    <location>
        <begin position="404"/>
        <end position="414"/>
    </location>
</feature>
<evidence type="ECO:0000256" key="4">
    <source>
        <dbReference type="ARBA" id="ARBA00022806"/>
    </source>
</evidence>
<evidence type="ECO:0000256" key="2">
    <source>
        <dbReference type="ARBA" id="ARBA00022741"/>
    </source>
</evidence>
<comment type="caution">
    <text evidence="10">The sequence shown here is derived from an EMBL/GenBank/DDBJ whole genome shotgun (WGS) entry which is preliminary data.</text>
</comment>
<accession>A0ABD1PAL8</accession>
<evidence type="ECO:0000313" key="11">
    <source>
        <dbReference type="Proteomes" id="UP001604336"/>
    </source>
</evidence>
<dbReference type="Gene3D" id="3.40.50.300">
    <property type="entry name" value="P-loop containing nucleotide triphosphate hydrolases"/>
    <property type="match status" value="1"/>
</dbReference>
<name>A0ABD1PAL8_9LAMI</name>
<dbReference type="PANTHER" id="PTHR45821:SF25">
    <property type="entry name" value="HELICASE ATP-BINDING DOMAIN-CONTAINING PROTEIN"/>
    <property type="match status" value="1"/>
</dbReference>
<evidence type="ECO:0000259" key="8">
    <source>
        <dbReference type="PROSITE" id="PS51192"/>
    </source>
</evidence>
<organism evidence="10 11">
    <name type="scientific">Abeliophyllum distichum</name>
    <dbReference type="NCBI Taxonomy" id="126358"/>
    <lineage>
        <taxon>Eukaryota</taxon>
        <taxon>Viridiplantae</taxon>
        <taxon>Streptophyta</taxon>
        <taxon>Embryophyta</taxon>
        <taxon>Tracheophyta</taxon>
        <taxon>Spermatophyta</taxon>
        <taxon>Magnoliopsida</taxon>
        <taxon>eudicotyledons</taxon>
        <taxon>Gunneridae</taxon>
        <taxon>Pentapetalae</taxon>
        <taxon>asterids</taxon>
        <taxon>lamiids</taxon>
        <taxon>Lamiales</taxon>
        <taxon>Oleaceae</taxon>
        <taxon>Forsythieae</taxon>
        <taxon>Abeliophyllum</taxon>
    </lineage>
</organism>
<dbReference type="InterPro" id="IPR049730">
    <property type="entry name" value="SNF2/RAD54-like_C"/>
</dbReference>
<protein>
    <submittedName>
        <fullName evidence="10">SNF2 domain-containing protein CLASSY 3</fullName>
    </submittedName>
</protein>
<dbReference type="InterPro" id="IPR001650">
    <property type="entry name" value="Helicase_C-like"/>
</dbReference>
<keyword evidence="2" id="KW-0547">Nucleotide-binding</keyword>
<dbReference type="SMART" id="SM00490">
    <property type="entry name" value="HELICc"/>
    <property type="match status" value="1"/>
</dbReference>
<dbReference type="GO" id="GO:0005634">
    <property type="term" value="C:nucleus"/>
    <property type="evidence" value="ECO:0007669"/>
    <property type="project" value="UniProtKB-SubCell"/>
</dbReference>
<evidence type="ECO:0000256" key="5">
    <source>
        <dbReference type="ARBA" id="ARBA00022840"/>
    </source>
</evidence>
<keyword evidence="4" id="KW-0347">Helicase</keyword>
<feature type="region of interest" description="Disordered" evidence="7">
    <location>
        <begin position="187"/>
        <end position="223"/>
    </location>
</feature>
<dbReference type="Pfam" id="PF00176">
    <property type="entry name" value="SNF2-rel_dom"/>
    <property type="match status" value="1"/>
</dbReference>
<keyword evidence="6" id="KW-0539">Nucleus</keyword>
<dbReference type="SUPFAM" id="SSF52540">
    <property type="entry name" value="P-loop containing nucleoside triphosphate hydrolases"/>
    <property type="match status" value="2"/>
</dbReference>
<sequence length="1360" mass="152763">MSNFLPKDYDAATREFYSSVAKRTRSKRKIYFGVAHGNSYSSGEVEEINTQHGLDETFAPNACRKGKKTVGHSQGNINEDANSKEIEIEKIDKLAEFGNKRMHSASKKGSSIRQQLRGDSAANFTNPSGVSKNVPFLDMHESSFSRDAGDTSSDEENFEMKNSVSSRRFYKASLFVGKDGTYGKNGLKKGKKVVGQSRDNSLGGASISNDGGRSMKRGRHQSSFVSKVGCKKMSFGNKKGEISSEEIEIERIDEAEFRRKEPLSSFMRGSFAGQGFSEGDSTADCRENARDCENQHEQKEIDKHRNKRVGFVKCITGSGSDSGSKRTINLHYKAVASSQEDFIELNGCGHQISQAIASQTQLKRGILKKQSKVDRIILDSSDELLSPSDSGFDSVDDEDFSMENSNSSDTVDSSRSSKEHYVQDKRTEDHSNKKGTVAQHTSKRRDLSGCNNEQEINQRSCKRQVLHEKTSSIYGVGEENEGTENMIDDANGKEGLKERASGRRQDLPNCTNSMQACTHEDFERAERINSLHSKGQSWAGTEREDNAASSTDLPDENEVKEKCDITSVGLQGHNPNEKLPVDDEMNDKEEGAKKPTKKIPVTSRKHYDFIRILSDSVLNKGADFDMEEIDEEARQEPAPQNTVPLKFRFEDEVPKPIEQSDFGKMVEGLFSEADFAQALEEMGSFDYHENDKKIANAPDARETQQDRCSRGEHAWVLQDEIGLRCKYCPHVEYGPEEVMPPWVEKTYRESDRKITSDTEQLYMFDGLDLASSVDKFTGISSKAQGTVWNIKSGLREGLYKHQQEGFEFLWNNIAGSIDLTELRASNPSGVGGCIISHAPGTGKTRLAIVFLETYLNLFPKCRPSDYCSSNIEFSGKENKLALKHLPKRKGLDKDAVRWVKVYSWDKGASVLGISYTLYEKLAGEELVKGKGRKKRERIIVDEESDPLKKILIEKPGLVILDEGHTPRNDRSSIWNTLLKLKTEKCIILSGTPFQNNFAELFNTLRLVRPEIADIVGKESQFAETITSREKKMRKQSKGPLSSSIADPFDNASIEKLKSAIAPFVHVHKGTILQQSLPGLRDCVILLKPPTLQRSLIERIEGSPSTFEFEHKVALISVHPYLFLLSHSTETEKFEFDQDALEASRLNPNEGVKTRFVMELVRLSIANNEKVLIFSQYIQPLEIIKEQLIAIFNWVDGKQVFTMQGKLDQKQRQTWINLFNDTESEVKVMLASTKCCSEGINLIGASRVVLLDVVWNPSVERQAISRAYRLGQKKVVYTYHLMTSGTTEGDKYCRQAQKDRLSELVFCSSSNENEDQKKPAVGIEDKILEEMVDHAKLKDMFVKIVNQPKDTNLIETFGLTS</sequence>
<feature type="compositionally biased region" description="Polar residues" evidence="7">
    <location>
        <begin position="122"/>
        <end position="131"/>
    </location>
</feature>
<dbReference type="InterPro" id="IPR038718">
    <property type="entry name" value="SNF2-like_sf"/>
</dbReference>
<evidence type="ECO:0000259" key="9">
    <source>
        <dbReference type="PROSITE" id="PS51194"/>
    </source>
</evidence>
<dbReference type="CDD" id="cd18793">
    <property type="entry name" value="SF2_C_SNF"/>
    <property type="match status" value="1"/>
</dbReference>
<dbReference type="EMBL" id="JBFOLK010000014">
    <property type="protein sequence ID" value="KAL2460924.1"/>
    <property type="molecule type" value="Genomic_DNA"/>
</dbReference>
<keyword evidence="11" id="KW-1185">Reference proteome</keyword>
<keyword evidence="3" id="KW-0378">Hydrolase</keyword>
<dbReference type="GO" id="GO:0004386">
    <property type="term" value="F:helicase activity"/>
    <property type="evidence" value="ECO:0007669"/>
    <property type="project" value="UniProtKB-KW"/>
</dbReference>